<reference evidence="2 3" key="2">
    <citation type="journal article" date="2014" name="Genome Announc.">
        <title>Complete Genome Sequence of the Subsurface, Mesophilic Sulfate-Reducing Bacterium Desulfovibrio aespoeensis Aspo-2.</title>
        <authorList>
            <person name="Pedersen K."/>
            <person name="Bengtsson A."/>
            <person name="Edlund J."/>
            <person name="Rabe L."/>
            <person name="Hazen T."/>
            <person name="Chakraborty R."/>
            <person name="Goodwin L."/>
            <person name="Shapiro N."/>
        </authorList>
    </citation>
    <scope>NUCLEOTIDE SEQUENCE [LARGE SCALE GENOMIC DNA]</scope>
    <source>
        <strain evidence="3">ATCC 700646 / DSM 10631 / Aspo-2</strain>
    </source>
</reference>
<gene>
    <name evidence="2" type="ordered locus">Daes_2452</name>
</gene>
<evidence type="ECO:0000256" key="1">
    <source>
        <dbReference type="SAM" id="SignalP"/>
    </source>
</evidence>
<protein>
    <submittedName>
        <fullName evidence="2">Putative lipoprotein</fullName>
    </submittedName>
</protein>
<accession>E6VUU8</accession>
<proteinExistence type="predicted"/>
<dbReference type="AlphaFoldDB" id="E6VUU8"/>
<dbReference type="STRING" id="643562.Daes_2452"/>
<dbReference type="eggNOG" id="ENOG503310E">
    <property type="taxonomic scope" value="Bacteria"/>
</dbReference>
<evidence type="ECO:0000313" key="2">
    <source>
        <dbReference type="EMBL" id="ADU63456.1"/>
    </source>
</evidence>
<sequence length="217" mass="24004" precursor="true">MRRVYSFMAVSALCVSMLLAAGCATSKRTAAVPRPEGKLAVAGFSNPIYNWQILAGYLEEEGKPVPDGTLQALDSALVDALHRHQVFDFITPTAVLQCQDVVVFEESGLPKISAWKYWLGVAKCIQADTLLVPQVTYWRERDGGPNGVEAPASVALDFFLIDVKNERMTRARYEETQVGLSENLFTARKFMDRGGKWVTATRLATEGIEEKLMELGL</sequence>
<reference evidence="3" key="1">
    <citation type="submission" date="2010-12" db="EMBL/GenBank/DDBJ databases">
        <title>Complete sequence of Desulfovibrio aespoeensis Aspo-2.</title>
        <authorList>
            <consortium name="US DOE Joint Genome Institute"/>
            <person name="Lucas S."/>
            <person name="Copeland A."/>
            <person name="Lapidus A."/>
            <person name="Cheng J.-F."/>
            <person name="Goodwin L."/>
            <person name="Pitluck S."/>
            <person name="Chertkov O."/>
            <person name="Misra M."/>
            <person name="Detter J.C."/>
            <person name="Han C."/>
            <person name="Tapia R."/>
            <person name="Land M."/>
            <person name="Hauser L."/>
            <person name="Kyrpides N."/>
            <person name="Ivanova N."/>
            <person name="Ovchinnikova G."/>
            <person name="Pedersen K."/>
            <person name="Jagevall S."/>
            <person name="Hazen T."/>
            <person name="Woyke T."/>
        </authorList>
    </citation>
    <scope>NUCLEOTIDE SEQUENCE [LARGE SCALE GENOMIC DNA]</scope>
    <source>
        <strain evidence="3">ATCC 700646 / DSM 10631 / Aspo-2</strain>
    </source>
</reference>
<dbReference type="Proteomes" id="UP000002191">
    <property type="component" value="Chromosome"/>
</dbReference>
<organism evidence="2 3">
    <name type="scientific">Pseudodesulfovibrio aespoeensis (strain ATCC 700646 / DSM 10631 / Aspo-2)</name>
    <name type="common">Desulfovibrio aespoeensis</name>
    <dbReference type="NCBI Taxonomy" id="643562"/>
    <lineage>
        <taxon>Bacteria</taxon>
        <taxon>Pseudomonadati</taxon>
        <taxon>Thermodesulfobacteriota</taxon>
        <taxon>Desulfovibrionia</taxon>
        <taxon>Desulfovibrionales</taxon>
        <taxon>Desulfovibrionaceae</taxon>
    </lineage>
</organism>
<dbReference type="PROSITE" id="PS51257">
    <property type="entry name" value="PROKAR_LIPOPROTEIN"/>
    <property type="match status" value="1"/>
</dbReference>
<dbReference type="EMBL" id="CP002431">
    <property type="protein sequence ID" value="ADU63456.1"/>
    <property type="molecule type" value="Genomic_DNA"/>
</dbReference>
<dbReference type="HOGENOM" id="CLU_092437_0_0_7"/>
<evidence type="ECO:0000313" key="3">
    <source>
        <dbReference type="Proteomes" id="UP000002191"/>
    </source>
</evidence>
<dbReference type="KEGG" id="das:Daes_2452"/>
<feature type="signal peptide" evidence="1">
    <location>
        <begin position="1"/>
        <end position="20"/>
    </location>
</feature>
<keyword evidence="2" id="KW-0449">Lipoprotein</keyword>
<name>E6VUU8_PSEA9</name>
<feature type="chain" id="PRO_5003211107" evidence="1">
    <location>
        <begin position="21"/>
        <end position="217"/>
    </location>
</feature>
<keyword evidence="1" id="KW-0732">Signal</keyword>
<dbReference type="RefSeq" id="WP_013515368.1">
    <property type="nucleotide sequence ID" value="NC_014844.1"/>
</dbReference>
<dbReference type="OrthoDB" id="5449868at2"/>
<keyword evidence="3" id="KW-1185">Reference proteome</keyword>